<dbReference type="PROSITE" id="PS50112">
    <property type="entry name" value="PAS"/>
    <property type="match status" value="4"/>
</dbReference>
<dbReference type="InterPro" id="IPR035965">
    <property type="entry name" value="PAS-like_dom_sf"/>
</dbReference>
<protein>
    <recommendedName>
        <fullName evidence="2">histidine kinase</fullName>
        <ecNumber evidence="2">2.7.13.3</ecNumber>
    </recommendedName>
</protein>
<feature type="transmembrane region" description="Helical" evidence="7">
    <location>
        <begin position="12"/>
        <end position="29"/>
    </location>
</feature>
<dbReference type="CDD" id="cd00156">
    <property type="entry name" value="REC"/>
    <property type="match status" value="1"/>
</dbReference>
<dbReference type="Pfam" id="PF08447">
    <property type="entry name" value="PAS_3"/>
    <property type="match status" value="2"/>
</dbReference>
<keyword evidence="5" id="KW-0418">Kinase</keyword>
<dbReference type="InterPro" id="IPR004358">
    <property type="entry name" value="Sig_transdc_His_kin-like_C"/>
</dbReference>
<dbReference type="PANTHER" id="PTHR43047:SF72">
    <property type="entry name" value="OSMOSENSING HISTIDINE PROTEIN KINASE SLN1"/>
    <property type="match status" value="1"/>
</dbReference>
<dbReference type="InterPro" id="IPR000700">
    <property type="entry name" value="PAS-assoc_C"/>
</dbReference>
<comment type="catalytic activity">
    <reaction evidence="1">
        <text>ATP + protein L-histidine = ADP + protein N-phospho-L-histidine.</text>
        <dbReference type="EC" id="2.7.13.3"/>
    </reaction>
</comment>
<dbReference type="SMART" id="SM00091">
    <property type="entry name" value="PAS"/>
    <property type="match status" value="4"/>
</dbReference>
<dbReference type="Proteomes" id="UP001168380">
    <property type="component" value="Unassembled WGS sequence"/>
</dbReference>
<dbReference type="CDD" id="cd16922">
    <property type="entry name" value="HATPase_EvgS-ArcB-TorS-like"/>
    <property type="match status" value="1"/>
</dbReference>
<dbReference type="InterPro" id="IPR001610">
    <property type="entry name" value="PAC"/>
</dbReference>
<feature type="domain" description="Histidine kinase" evidence="8">
    <location>
        <begin position="997"/>
        <end position="1223"/>
    </location>
</feature>
<dbReference type="PRINTS" id="PR00344">
    <property type="entry name" value="BCTRLSENSOR"/>
</dbReference>
<dbReference type="SUPFAM" id="SSF52172">
    <property type="entry name" value="CheY-like"/>
    <property type="match status" value="1"/>
</dbReference>
<feature type="domain" description="PAC" evidence="11">
    <location>
        <begin position="813"/>
        <end position="865"/>
    </location>
</feature>
<evidence type="ECO:0000256" key="4">
    <source>
        <dbReference type="ARBA" id="ARBA00022679"/>
    </source>
</evidence>
<dbReference type="EC" id="2.7.13.3" evidence="2"/>
<dbReference type="EMBL" id="JAULRT010000062">
    <property type="protein sequence ID" value="MDO3383787.1"/>
    <property type="molecule type" value="Genomic_DNA"/>
</dbReference>
<dbReference type="RefSeq" id="WP_302714804.1">
    <property type="nucleotide sequence ID" value="NZ_JAULRT010000062.1"/>
</dbReference>
<evidence type="ECO:0000259" key="10">
    <source>
        <dbReference type="PROSITE" id="PS50112"/>
    </source>
</evidence>
<dbReference type="Gene3D" id="3.40.50.2300">
    <property type="match status" value="1"/>
</dbReference>
<evidence type="ECO:0000256" key="2">
    <source>
        <dbReference type="ARBA" id="ARBA00012438"/>
    </source>
</evidence>
<dbReference type="SMART" id="SM00388">
    <property type="entry name" value="HisKA"/>
    <property type="match status" value="1"/>
</dbReference>
<dbReference type="InterPro" id="IPR000014">
    <property type="entry name" value="PAS"/>
</dbReference>
<evidence type="ECO:0000313" key="13">
    <source>
        <dbReference type="Proteomes" id="UP001168380"/>
    </source>
</evidence>
<feature type="modified residue" description="4-aspartylphosphate" evidence="6">
    <location>
        <position position="1285"/>
    </location>
</feature>
<proteinExistence type="predicted"/>
<dbReference type="Gene3D" id="3.30.450.40">
    <property type="match status" value="1"/>
</dbReference>
<dbReference type="SUPFAM" id="SSF47384">
    <property type="entry name" value="Homodimeric domain of signal transducing histidine kinase"/>
    <property type="match status" value="1"/>
</dbReference>
<evidence type="ECO:0000256" key="3">
    <source>
        <dbReference type="ARBA" id="ARBA00022553"/>
    </source>
</evidence>
<dbReference type="SUPFAM" id="SSF55874">
    <property type="entry name" value="ATPase domain of HSP90 chaperone/DNA topoisomerase II/histidine kinase"/>
    <property type="match status" value="1"/>
</dbReference>
<evidence type="ECO:0000259" key="8">
    <source>
        <dbReference type="PROSITE" id="PS50109"/>
    </source>
</evidence>
<reference evidence="12" key="1">
    <citation type="submission" date="2023-07" db="EMBL/GenBank/DDBJ databases">
        <title>Gilvimarinus algae sp. nov., isolated from the surface of Kelp.</title>
        <authorList>
            <person name="Sun Y.Y."/>
            <person name="Gong Y."/>
            <person name="Du Z.J."/>
        </authorList>
    </citation>
    <scope>NUCLEOTIDE SEQUENCE</scope>
    <source>
        <strain evidence="12">SDUM040014</strain>
    </source>
</reference>
<dbReference type="SUPFAM" id="SSF55785">
    <property type="entry name" value="PYP-like sensor domain (PAS domain)"/>
    <property type="match status" value="4"/>
</dbReference>
<dbReference type="InterPro" id="IPR003018">
    <property type="entry name" value="GAF"/>
</dbReference>
<feature type="domain" description="PAS" evidence="10">
    <location>
        <begin position="611"/>
        <end position="663"/>
    </location>
</feature>
<evidence type="ECO:0000259" key="9">
    <source>
        <dbReference type="PROSITE" id="PS50110"/>
    </source>
</evidence>
<dbReference type="NCBIfam" id="TIGR00229">
    <property type="entry name" value="sensory_box"/>
    <property type="match status" value="2"/>
</dbReference>
<dbReference type="CDD" id="cd00082">
    <property type="entry name" value="HisKA"/>
    <property type="match status" value="1"/>
</dbReference>
<keyword evidence="13" id="KW-1185">Reference proteome</keyword>
<dbReference type="Pfam" id="PF13426">
    <property type="entry name" value="PAS_9"/>
    <property type="match status" value="1"/>
</dbReference>
<evidence type="ECO:0000259" key="11">
    <source>
        <dbReference type="PROSITE" id="PS50113"/>
    </source>
</evidence>
<keyword evidence="7" id="KW-0472">Membrane</keyword>
<evidence type="ECO:0000256" key="6">
    <source>
        <dbReference type="PROSITE-ProRule" id="PRU00169"/>
    </source>
</evidence>
<feature type="domain" description="PAC" evidence="11">
    <location>
        <begin position="374"/>
        <end position="427"/>
    </location>
</feature>
<keyword evidence="7" id="KW-0812">Transmembrane</keyword>
<dbReference type="SMART" id="SM00086">
    <property type="entry name" value="PAC"/>
    <property type="match status" value="4"/>
</dbReference>
<accession>A0ABT8TN12</accession>
<dbReference type="InterPro" id="IPR005467">
    <property type="entry name" value="His_kinase_dom"/>
</dbReference>
<dbReference type="InterPro" id="IPR036097">
    <property type="entry name" value="HisK_dim/P_sf"/>
</dbReference>
<feature type="domain" description="PAC" evidence="11">
    <location>
        <begin position="943"/>
        <end position="993"/>
    </location>
</feature>
<name>A0ABT8TN12_9GAMM</name>
<dbReference type="InterPro" id="IPR013767">
    <property type="entry name" value="PAS_fold"/>
</dbReference>
<evidence type="ECO:0000256" key="1">
    <source>
        <dbReference type="ARBA" id="ARBA00000085"/>
    </source>
</evidence>
<dbReference type="SUPFAM" id="SSF55781">
    <property type="entry name" value="GAF domain-like"/>
    <property type="match status" value="1"/>
</dbReference>
<dbReference type="Gene3D" id="3.30.565.10">
    <property type="entry name" value="Histidine kinase-like ATPase, C-terminal domain"/>
    <property type="match status" value="1"/>
</dbReference>
<comment type="caution">
    <text evidence="12">The sequence shown here is derived from an EMBL/GenBank/DDBJ whole genome shotgun (WGS) entry which is preliminary data.</text>
</comment>
<dbReference type="Pfam" id="PF00989">
    <property type="entry name" value="PAS"/>
    <property type="match status" value="1"/>
</dbReference>
<dbReference type="PROSITE" id="PS50110">
    <property type="entry name" value="RESPONSE_REGULATORY"/>
    <property type="match status" value="1"/>
</dbReference>
<feature type="transmembrane region" description="Helical" evidence="7">
    <location>
        <begin position="252"/>
        <end position="272"/>
    </location>
</feature>
<dbReference type="Pfam" id="PF00512">
    <property type="entry name" value="HisKA"/>
    <property type="match status" value="1"/>
</dbReference>
<dbReference type="PANTHER" id="PTHR43047">
    <property type="entry name" value="TWO-COMPONENT HISTIDINE PROTEIN KINASE"/>
    <property type="match status" value="1"/>
</dbReference>
<keyword evidence="4" id="KW-0808">Transferase</keyword>
<dbReference type="Gene3D" id="1.10.287.130">
    <property type="match status" value="1"/>
</dbReference>
<keyword evidence="3 6" id="KW-0597">Phosphoprotein</keyword>
<dbReference type="CDD" id="cd00130">
    <property type="entry name" value="PAS"/>
    <property type="match status" value="4"/>
</dbReference>
<dbReference type="PROSITE" id="PS50109">
    <property type="entry name" value="HIS_KIN"/>
    <property type="match status" value="1"/>
</dbReference>
<dbReference type="InterPro" id="IPR029016">
    <property type="entry name" value="GAF-like_dom_sf"/>
</dbReference>
<evidence type="ECO:0000313" key="12">
    <source>
        <dbReference type="EMBL" id="MDO3383787.1"/>
    </source>
</evidence>
<feature type="domain" description="PAS" evidence="10">
    <location>
        <begin position="297"/>
        <end position="370"/>
    </location>
</feature>
<feature type="domain" description="Response regulatory" evidence="9">
    <location>
        <begin position="1237"/>
        <end position="1347"/>
    </location>
</feature>
<feature type="domain" description="PAS" evidence="10">
    <location>
        <begin position="724"/>
        <end position="795"/>
    </location>
</feature>
<dbReference type="SMART" id="SM00448">
    <property type="entry name" value="REC"/>
    <property type="match status" value="1"/>
</dbReference>
<dbReference type="Pfam" id="PF00072">
    <property type="entry name" value="Response_reg"/>
    <property type="match status" value="1"/>
</dbReference>
<dbReference type="InterPro" id="IPR036890">
    <property type="entry name" value="HATPase_C_sf"/>
</dbReference>
<dbReference type="SMART" id="SM00065">
    <property type="entry name" value="GAF"/>
    <property type="match status" value="1"/>
</dbReference>
<dbReference type="Pfam" id="PF02518">
    <property type="entry name" value="HATPase_c"/>
    <property type="match status" value="1"/>
</dbReference>
<sequence>MEAFRPARWFTLLPWLAAVVLSVFVLAMWRSDLARLAENRDLALKQQQGELAARAALLKSELGRRAAMLQSLVPLLNGPDLSLVAQSTDVLRPLWPQATLLAVSRTQVPARWSAKSLLGPSSASVLAELLESEQPCSADVLGARDEIYLARSQPVDGGCQMWLLPLSPLLAELTDDTLAWSVTAPGTSLLGGSRQAQGALERVDKQPAIGRAKSPERLFLTESQSLGEYPVKIVLAQEISPHSIQSHQRKPVFWLLLWALSLLIIALLWLWFRSRIDAMARTFQSSVAQERDHLAEATRRLQMALENSQSGYWDWDLLSDTVYYSDHWKKMLGVDPQVSIRDSVTEWTRRVHPDDRQSCLDQLTAHLKGHTGMFENEHRLRDENGHYVWFLTRGRVTERDEQHRARQMIGVYTRIDERKRINELALRQQQALSQLNEIASLPGTQANEMLRRGLALGAEYLGLPLAIISQIEGDVYTVRVQFSPPDTLSDGQVFNLPECFCVETLKAGDVLAIHHTADSELATHPCYLSTKLETYIGAPVWVNDEVYGTLNFSSPQQRLEPFTESERNFVRVMARWVGATLERWYQERENRELTRTFTKLSDSVPGCVCQFQLNPDGSSFFPYASQGIVDVYGVTPEQVAESADFVFNHIHPDDLERVRRGIETSGAQLTLWADSYRVNHPDKGLIWVRGQTSPEQLAEGGVIWHGFIWDVTEEVHAEQELRFSNRWRKAILDAASVSFIAADCDGMIRTFNRGAEQLLGYTAAEIIDKQTPAIFHLPEEVNERAEVLTQELGRPVEAGFEAFVAKAVEGHVDENEWTYVRKDGSRVKVILTVTAVRDERGRLEGYLGVARDISLLRAQEEKIRVASERTQTILDNAADGIIAISEDGLIETFNQAAESIFGWKADDILGQSVNVLMPPAEAAQHDFYLHRFRTERVNRMLGVSRELYGVRKNGEQFPIEISLSEIIQEGHSLFIAMARDITERKRIDRMKSEFIATVSHELRTPLTAISGALRLLDSGTLGSLPEQWAKLVHIAYANSSRLIHLVNDLLDMEKLVAGKMNFALQYQPLLPLVQRCVESNRSLCSEHNVEFALDDSALKFQAQARPVLVQVDGHRFEQVMANLLSNAAKFTRRDAEVVIKLEWESRLARVTVIDRGPGIPAEFRERIFQKFSQADSSSTKAQRGTGLGLAISKEIVERLGGHIGFDSREGEGSSFFFTLPACLGSRFAFEGLPNKPRVLHVEDDEAISGLVAALLQDSVELVLAGSLEQARQTLSQESFDIVILDVLLPDGNGLELVDLLNHSGHSHIDILAISQVALMAEQRRGISAVLEKNEHLPQTLVAWMDRWLDSRLDHEQESP</sequence>
<gene>
    <name evidence="12" type="ORF">QWI16_16510</name>
</gene>
<evidence type="ECO:0000256" key="7">
    <source>
        <dbReference type="SAM" id="Phobius"/>
    </source>
</evidence>
<evidence type="ECO:0000256" key="5">
    <source>
        <dbReference type="ARBA" id="ARBA00022777"/>
    </source>
</evidence>
<dbReference type="InterPro" id="IPR003661">
    <property type="entry name" value="HisK_dim/P_dom"/>
</dbReference>
<dbReference type="Gene3D" id="3.30.450.20">
    <property type="entry name" value="PAS domain"/>
    <property type="match status" value="4"/>
</dbReference>
<dbReference type="InterPro" id="IPR001789">
    <property type="entry name" value="Sig_transdc_resp-reg_receiver"/>
</dbReference>
<dbReference type="InterPro" id="IPR003594">
    <property type="entry name" value="HATPase_dom"/>
</dbReference>
<dbReference type="InterPro" id="IPR013655">
    <property type="entry name" value="PAS_fold_3"/>
</dbReference>
<dbReference type="SMART" id="SM00387">
    <property type="entry name" value="HATPase_c"/>
    <property type="match status" value="1"/>
</dbReference>
<feature type="domain" description="PAS" evidence="10">
    <location>
        <begin position="866"/>
        <end position="918"/>
    </location>
</feature>
<dbReference type="PROSITE" id="PS50113">
    <property type="entry name" value="PAC"/>
    <property type="match status" value="3"/>
</dbReference>
<organism evidence="12 13">
    <name type="scientific">Gilvimarinus algae</name>
    <dbReference type="NCBI Taxonomy" id="3058037"/>
    <lineage>
        <taxon>Bacteria</taxon>
        <taxon>Pseudomonadati</taxon>
        <taxon>Pseudomonadota</taxon>
        <taxon>Gammaproteobacteria</taxon>
        <taxon>Cellvibrionales</taxon>
        <taxon>Cellvibrionaceae</taxon>
        <taxon>Gilvimarinus</taxon>
    </lineage>
</organism>
<dbReference type="InterPro" id="IPR011006">
    <property type="entry name" value="CheY-like_superfamily"/>
</dbReference>
<keyword evidence="7" id="KW-1133">Transmembrane helix</keyword>
<dbReference type="Pfam" id="PF01590">
    <property type="entry name" value="GAF"/>
    <property type="match status" value="1"/>
</dbReference>